<dbReference type="EMBL" id="JAUKTV010000001">
    <property type="protein sequence ID" value="KAK0748369.1"/>
    <property type="molecule type" value="Genomic_DNA"/>
</dbReference>
<sequence length="733" mass="82031">MRRLREHRKRYASFMQAYRSGKVLHWDDDVDEPEKWRDLKLPLDGKWPGHQKDKYYNYKASQSEFRKWSVKSMADTEKPDKEVKDALDSLPLLIDTPQVQLGFRKLLGWGGLGLATLYTLQDTKGRTRDVVVKYSIPGASGSGGDLTAEKGFHRYLARARHITQRVWLEKPEKKKKATPASSTGPTQFISKQTGRPVGGGLISKQTGLISKQTGRPVRGIAVNVASRSTSAQAPPDDTDDSTDTDDGTGAAGGPVEPLKRWNVPNDRTYRRSAAKRIDEHNATLILEVMKRGSLENWIVRMCTSGKLFPEKVLWLVFDCLFKAVLAMAYPPRMRPELYDTTNRHKGRFPIKEVIPKTEDEMSPDLIHFDIDASNVLVGDFDFKDTDFTHTLIPILKLADFGLAKFMRNSKATDPMDMHAHRAVGKVYSGYLYPEQFHAEWDYMHAYLPSEETNPDHISAVAGEYSYRSHIYQIGLIMWSMITLRKFALYPFPYSCFEKDVVDPKTGQAVVKQNWGYGGYLQDRMWEKYYDPDLLELVTACMLEEPNERPTLQDLKWRIDSKVQADWDHQRNADVREWCWNFFNEPNTPMPVVPIVPVANPAPVPVPPQPAAPPPAPQAPPPAPPPAPQPAAQPAPQPPPAPVPQPPAVPPPQPSAVPPPQPSAVPPQQPAAPAAPQPGALPPSAAPGRRLQRRLPGAPPIDPNTPRIKLKRKAATPLQENPRPHGHGPATYIP</sequence>
<dbReference type="SUPFAM" id="SSF56112">
    <property type="entry name" value="Protein kinase-like (PK-like)"/>
    <property type="match status" value="1"/>
</dbReference>
<keyword evidence="4" id="KW-0418">Kinase</keyword>
<feature type="region of interest" description="Disordered" evidence="6">
    <location>
        <begin position="167"/>
        <end position="213"/>
    </location>
</feature>
<evidence type="ECO:0000313" key="9">
    <source>
        <dbReference type="Proteomes" id="UP001172159"/>
    </source>
</evidence>
<dbReference type="InterPro" id="IPR050660">
    <property type="entry name" value="NEK_Ser/Thr_kinase"/>
</dbReference>
<organism evidence="8 9">
    <name type="scientific">Apiosordaria backusii</name>
    <dbReference type="NCBI Taxonomy" id="314023"/>
    <lineage>
        <taxon>Eukaryota</taxon>
        <taxon>Fungi</taxon>
        <taxon>Dikarya</taxon>
        <taxon>Ascomycota</taxon>
        <taxon>Pezizomycotina</taxon>
        <taxon>Sordariomycetes</taxon>
        <taxon>Sordariomycetidae</taxon>
        <taxon>Sordariales</taxon>
        <taxon>Lasiosphaeriaceae</taxon>
        <taxon>Apiosordaria</taxon>
    </lineage>
</organism>
<evidence type="ECO:0000256" key="5">
    <source>
        <dbReference type="ARBA" id="ARBA00022840"/>
    </source>
</evidence>
<dbReference type="InterPro" id="IPR011009">
    <property type="entry name" value="Kinase-like_dom_sf"/>
</dbReference>
<feature type="compositionally biased region" description="Polar residues" evidence="6">
    <location>
        <begin position="203"/>
        <end position="213"/>
    </location>
</feature>
<feature type="compositionally biased region" description="Polar residues" evidence="6">
    <location>
        <begin position="184"/>
        <end position="193"/>
    </location>
</feature>
<feature type="compositionally biased region" description="Acidic residues" evidence="6">
    <location>
        <begin position="236"/>
        <end position="246"/>
    </location>
</feature>
<dbReference type="SMART" id="SM00220">
    <property type="entry name" value="S_TKc"/>
    <property type="match status" value="1"/>
</dbReference>
<dbReference type="PANTHER" id="PTHR43671:SF13">
    <property type="entry name" value="SERINE_THREONINE-PROTEIN KINASE NEK2"/>
    <property type="match status" value="1"/>
</dbReference>
<dbReference type="Gene3D" id="1.10.510.10">
    <property type="entry name" value="Transferase(Phosphotransferase) domain 1"/>
    <property type="match status" value="1"/>
</dbReference>
<gene>
    <name evidence="8" type="ORF">B0T21DRAFT_302864</name>
</gene>
<keyword evidence="9" id="KW-1185">Reference proteome</keyword>
<evidence type="ECO:0000259" key="7">
    <source>
        <dbReference type="PROSITE" id="PS50011"/>
    </source>
</evidence>
<dbReference type="InterPro" id="IPR000719">
    <property type="entry name" value="Prot_kinase_dom"/>
</dbReference>
<feature type="region of interest" description="Disordered" evidence="6">
    <location>
        <begin position="225"/>
        <end position="262"/>
    </location>
</feature>
<evidence type="ECO:0000256" key="1">
    <source>
        <dbReference type="ARBA" id="ARBA00012513"/>
    </source>
</evidence>
<evidence type="ECO:0000313" key="8">
    <source>
        <dbReference type="EMBL" id="KAK0748369.1"/>
    </source>
</evidence>
<name>A0AA40EZG4_9PEZI</name>
<keyword evidence="3" id="KW-0547">Nucleotide-binding</keyword>
<evidence type="ECO:0000256" key="6">
    <source>
        <dbReference type="SAM" id="MobiDB-lite"/>
    </source>
</evidence>
<reference evidence="8" key="1">
    <citation type="submission" date="2023-06" db="EMBL/GenBank/DDBJ databases">
        <title>Genome-scale phylogeny and comparative genomics of the fungal order Sordariales.</title>
        <authorList>
            <consortium name="Lawrence Berkeley National Laboratory"/>
            <person name="Hensen N."/>
            <person name="Bonometti L."/>
            <person name="Westerberg I."/>
            <person name="Brannstrom I.O."/>
            <person name="Guillou S."/>
            <person name="Cros-Aarteil S."/>
            <person name="Calhoun S."/>
            <person name="Haridas S."/>
            <person name="Kuo A."/>
            <person name="Mondo S."/>
            <person name="Pangilinan J."/>
            <person name="Riley R."/>
            <person name="Labutti K."/>
            <person name="Andreopoulos B."/>
            <person name="Lipzen A."/>
            <person name="Chen C."/>
            <person name="Yanf M."/>
            <person name="Daum C."/>
            <person name="Ng V."/>
            <person name="Clum A."/>
            <person name="Steindorff A."/>
            <person name="Ohm R."/>
            <person name="Martin F."/>
            <person name="Silar P."/>
            <person name="Natvig D."/>
            <person name="Lalanne C."/>
            <person name="Gautier V."/>
            <person name="Ament-Velasquez S.L."/>
            <person name="Kruys A."/>
            <person name="Hutchinson M.I."/>
            <person name="Powell A.J."/>
            <person name="Barry K."/>
            <person name="Miller A.N."/>
            <person name="Grigoriev I.V."/>
            <person name="Debuchy R."/>
            <person name="Gladieux P."/>
            <person name="Thoren M.H."/>
            <person name="Johannesson H."/>
        </authorList>
    </citation>
    <scope>NUCLEOTIDE SEQUENCE</scope>
    <source>
        <strain evidence="8">CBS 540.89</strain>
    </source>
</reference>
<dbReference type="PANTHER" id="PTHR43671">
    <property type="entry name" value="SERINE/THREONINE-PROTEIN KINASE NEK"/>
    <property type="match status" value="1"/>
</dbReference>
<comment type="caution">
    <text evidence="8">The sequence shown here is derived from an EMBL/GenBank/DDBJ whole genome shotgun (WGS) entry which is preliminary data.</text>
</comment>
<evidence type="ECO:0000256" key="2">
    <source>
        <dbReference type="ARBA" id="ARBA00022679"/>
    </source>
</evidence>
<protein>
    <recommendedName>
        <fullName evidence="1">non-specific serine/threonine protein kinase</fullName>
        <ecNumber evidence="1">2.7.11.1</ecNumber>
    </recommendedName>
</protein>
<feature type="region of interest" description="Disordered" evidence="6">
    <location>
        <begin position="606"/>
        <end position="733"/>
    </location>
</feature>
<feature type="compositionally biased region" description="Pro residues" evidence="6">
    <location>
        <begin position="606"/>
        <end position="684"/>
    </location>
</feature>
<dbReference type="PRINTS" id="PR01217">
    <property type="entry name" value="PRICHEXTENSN"/>
</dbReference>
<feature type="non-terminal residue" evidence="8">
    <location>
        <position position="733"/>
    </location>
</feature>
<dbReference type="GO" id="GO:0005524">
    <property type="term" value="F:ATP binding"/>
    <property type="evidence" value="ECO:0007669"/>
    <property type="project" value="UniProtKB-KW"/>
</dbReference>
<accession>A0AA40EZG4</accession>
<dbReference type="EC" id="2.7.11.1" evidence="1"/>
<keyword evidence="5" id="KW-0067">ATP-binding</keyword>
<dbReference type="Proteomes" id="UP001172159">
    <property type="component" value="Unassembled WGS sequence"/>
</dbReference>
<dbReference type="GO" id="GO:0004674">
    <property type="term" value="F:protein serine/threonine kinase activity"/>
    <property type="evidence" value="ECO:0007669"/>
    <property type="project" value="UniProtKB-EC"/>
</dbReference>
<evidence type="ECO:0000256" key="3">
    <source>
        <dbReference type="ARBA" id="ARBA00022741"/>
    </source>
</evidence>
<dbReference type="PROSITE" id="PS50011">
    <property type="entry name" value="PROTEIN_KINASE_DOM"/>
    <property type="match status" value="1"/>
</dbReference>
<proteinExistence type="predicted"/>
<dbReference type="AlphaFoldDB" id="A0AA40EZG4"/>
<feature type="domain" description="Protein kinase" evidence="7">
    <location>
        <begin position="191"/>
        <end position="562"/>
    </location>
</feature>
<evidence type="ECO:0000256" key="4">
    <source>
        <dbReference type="ARBA" id="ARBA00022777"/>
    </source>
</evidence>
<keyword evidence="2" id="KW-0808">Transferase</keyword>